<dbReference type="eggNOG" id="COG0189">
    <property type="taxonomic scope" value="Bacteria"/>
</dbReference>
<proteinExistence type="predicted"/>
<dbReference type="InterPro" id="IPR011761">
    <property type="entry name" value="ATP-grasp"/>
</dbReference>
<evidence type="ECO:0000313" key="7">
    <source>
        <dbReference type="Proteomes" id="UP000001784"/>
    </source>
</evidence>
<keyword evidence="3 4" id="KW-0067">ATP-binding</keyword>
<protein>
    <recommendedName>
        <fullName evidence="5">ATP-grasp domain-containing protein</fullName>
    </recommendedName>
</protein>
<dbReference type="AlphaFoldDB" id="A0LKQ7"/>
<evidence type="ECO:0000259" key="5">
    <source>
        <dbReference type="PROSITE" id="PS50975"/>
    </source>
</evidence>
<feature type="domain" description="ATP-grasp" evidence="5">
    <location>
        <begin position="117"/>
        <end position="305"/>
    </location>
</feature>
<name>A0LKQ7_SYNFM</name>
<dbReference type="HOGENOM" id="CLU_056352_0_0_7"/>
<evidence type="ECO:0000313" key="6">
    <source>
        <dbReference type="EMBL" id="ABK18009.1"/>
    </source>
</evidence>
<dbReference type="Proteomes" id="UP000001784">
    <property type="component" value="Chromosome"/>
</dbReference>
<dbReference type="GO" id="GO:0016874">
    <property type="term" value="F:ligase activity"/>
    <property type="evidence" value="ECO:0007669"/>
    <property type="project" value="UniProtKB-KW"/>
</dbReference>
<evidence type="ECO:0000256" key="3">
    <source>
        <dbReference type="ARBA" id="ARBA00022840"/>
    </source>
</evidence>
<evidence type="ECO:0000256" key="1">
    <source>
        <dbReference type="ARBA" id="ARBA00022598"/>
    </source>
</evidence>
<dbReference type="GO" id="GO:0005524">
    <property type="term" value="F:ATP binding"/>
    <property type="evidence" value="ECO:0007669"/>
    <property type="project" value="UniProtKB-UniRule"/>
</dbReference>
<keyword evidence="1" id="KW-0436">Ligase</keyword>
<keyword evidence="7" id="KW-1185">Reference proteome</keyword>
<evidence type="ECO:0000256" key="2">
    <source>
        <dbReference type="ARBA" id="ARBA00022741"/>
    </source>
</evidence>
<dbReference type="OrthoDB" id="24041at2"/>
<dbReference type="InterPro" id="IPR013815">
    <property type="entry name" value="ATP_grasp_subdomain_1"/>
</dbReference>
<dbReference type="PANTHER" id="PTHR43585:SF2">
    <property type="entry name" value="ATP-GRASP ENZYME FSQD"/>
    <property type="match status" value="1"/>
</dbReference>
<evidence type="ECO:0000256" key="4">
    <source>
        <dbReference type="PROSITE-ProRule" id="PRU00409"/>
    </source>
</evidence>
<dbReference type="InterPro" id="IPR052032">
    <property type="entry name" value="ATP-dep_AA_Ligase"/>
</dbReference>
<dbReference type="EMBL" id="CP000478">
    <property type="protein sequence ID" value="ABK18009.1"/>
    <property type="molecule type" value="Genomic_DNA"/>
</dbReference>
<dbReference type="InParanoid" id="A0LKQ7"/>
<dbReference type="RefSeq" id="WP_011699178.1">
    <property type="nucleotide sequence ID" value="NC_008554.1"/>
</dbReference>
<dbReference type="GO" id="GO:0046872">
    <property type="term" value="F:metal ion binding"/>
    <property type="evidence" value="ECO:0007669"/>
    <property type="project" value="InterPro"/>
</dbReference>
<dbReference type="Gene3D" id="3.30.470.20">
    <property type="entry name" value="ATP-grasp fold, B domain"/>
    <property type="match status" value="1"/>
</dbReference>
<dbReference type="Gene3D" id="3.30.1490.20">
    <property type="entry name" value="ATP-grasp fold, A domain"/>
    <property type="match status" value="1"/>
</dbReference>
<dbReference type="KEGG" id="sfu:Sfum_2328"/>
<keyword evidence="2 4" id="KW-0547">Nucleotide-binding</keyword>
<organism evidence="6 7">
    <name type="scientific">Syntrophobacter fumaroxidans (strain DSM 10017 / MPOB)</name>
    <dbReference type="NCBI Taxonomy" id="335543"/>
    <lineage>
        <taxon>Bacteria</taxon>
        <taxon>Pseudomonadati</taxon>
        <taxon>Thermodesulfobacteriota</taxon>
        <taxon>Syntrophobacteria</taxon>
        <taxon>Syntrophobacterales</taxon>
        <taxon>Syntrophobacteraceae</taxon>
        <taxon>Syntrophobacter</taxon>
    </lineage>
</organism>
<gene>
    <name evidence="6" type="ordered locus">Sfum_2328</name>
</gene>
<dbReference type="STRING" id="335543.Sfum_2328"/>
<dbReference type="PROSITE" id="PS50975">
    <property type="entry name" value="ATP_GRASP"/>
    <property type="match status" value="1"/>
</dbReference>
<dbReference type="PANTHER" id="PTHR43585">
    <property type="entry name" value="FUMIPYRROLE BIOSYNTHESIS PROTEIN C"/>
    <property type="match status" value="1"/>
</dbReference>
<dbReference type="SUPFAM" id="SSF56059">
    <property type="entry name" value="Glutathione synthetase ATP-binding domain-like"/>
    <property type="match status" value="1"/>
</dbReference>
<accession>A0LKQ7</accession>
<sequence length="385" mass="43604">MNVVFISPNFPPTWFNFCTALREAGATVLGIGDSPYDELRPELRAALTEYYRVPAMGDYDAMLRACGFFTHRYGKIDRIESHTEFWLGIDARLREDFNVFGQKPHDLEINRRKTGMKRGFIKAGIPCADGVLATDATVVRRFVAEHGYPVIFKPDQGVGAADTFKVAGDEQLDAVLGNLPPGYMVEKALSGDLLSFDGLTARDGSIVFRTAHHFSAGIMETVNERRHLHYYSLRDIPPELERLGRKTVAAFDVRERFFHIEFFRRDPSTYHALEINVRPPGGFSLDMMNYACDIDLFRWWAESVVHDRRDFSFERKYHAAHASRRHGVNYRFGHEQLLAEIGPLVVNHLEIPDALSGAMGNYAYLLRSPDQGEILEAIAKVEATA</sequence>
<dbReference type="Gene3D" id="3.40.50.20">
    <property type="match status" value="1"/>
</dbReference>
<reference evidence="6 7" key="1">
    <citation type="submission" date="2006-10" db="EMBL/GenBank/DDBJ databases">
        <title>Complete sequence of Syntrophobacter fumaroxidans MPOB.</title>
        <authorList>
            <consortium name="US DOE Joint Genome Institute"/>
            <person name="Copeland A."/>
            <person name="Lucas S."/>
            <person name="Lapidus A."/>
            <person name="Barry K."/>
            <person name="Detter J.C."/>
            <person name="Glavina del Rio T."/>
            <person name="Hammon N."/>
            <person name="Israni S."/>
            <person name="Pitluck S."/>
            <person name="Goltsman E.G."/>
            <person name="Martinez M."/>
            <person name="Schmutz J."/>
            <person name="Larimer F."/>
            <person name="Land M."/>
            <person name="Hauser L."/>
            <person name="Kyrpides N."/>
            <person name="Kim E."/>
            <person name="Boone D.R."/>
            <person name="Brockman F."/>
            <person name="Culley D."/>
            <person name="Ferry J."/>
            <person name="Gunsalus R."/>
            <person name="McInerney M.J."/>
            <person name="Morrison M."/>
            <person name="Plugge C."/>
            <person name="Rohlin L."/>
            <person name="Scholten J."/>
            <person name="Sieber J."/>
            <person name="Stams A.J.M."/>
            <person name="Worm P."/>
            <person name="Henstra A.M."/>
            <person name="Richardson P."/>
        </authorList>
    </citation>
    <scope>NUCLEOTIDE SEQUENCE [LARGE SCALE GENOMIC DNA]</scope>
    <source>
        <strain evidence="7">DSM 10017 / MPOB</strain>
    </source>
</reference>